<dbReference type="EMBL" id="VIVR01000001">
    <property type="protein sequence ID" value="TWE21608.1"/>
    <property type="molecule type" value="Genomic_DNA"/>
</dbReference>
<keyword evidence="1" id="KW-1133">Transmembrane helix</keyword>
<sequence length="532" mass="57233">MARTLAPHWTPVAPSGPLPDWATPALLTWSGAVATALWLLIYTVAMFTTRNGAVEPAPATQELGPTPESPAVVSLLGNRWRSVRHAAPAILLDLAARELIELRQPGDDPAQSTIHLTVGRAGQLAPYERRVLERVASQAGVGGAPIGAIAFRGERYAKAWNRELRKDIIAEARGRGLSRPRFDPRLTSGLGGLAFACGLLFMFATVAAKHRVDTQLAFGVMVVPMLALLALLQLSKGERSTPTGLVRAGHWSGLHAWLRAHEEFAALPPASVALWDRYLAYGTALGVTSRTSRLLGFESGDRRRVWSDYGGTWRQVRVRYPLLRPAFGASPRQLLRSSAATAGAAVGLALFAWYRSPAWVADSAPSPSQAASLLGGIWLFLLIFAVGVAGRLTIVRFVLLLLPLSAVEYASHQGWLANALDHRGPLPGETVALVLLGALTVAYLLLAALDRLRQPAVLTGEVLRVEARRSSTAAHYLALDDGISDRTTAWAVPRTMPVFGPGTTVRISVSRFTRTISSVQLVTNTSRTPANR</sequence>
<feature type="transmembrane region" description="Helical" evidence="1">
    <location>
        <begin position="334"/>
        <end position="354"/>
    </location>
</feature>
<dbReference type="AlphaFoldDB" id="A0A561F169"/>
<dbReference type="RefSeq" id="WP_145796635.1">
    <property type="nucleotide sequence ID" value="NZ_BAAABR010000024.1"/>
</dbReference>
<feature type="transmembrane region" description="Helical" evidence="1">
    <location>
        <begin position="431"/>
        <end position="449"/>
    </location>
</feature>
<proteinExistence type="predicted"/>
<gene>
    <name evidence="3" type="ORF">FB465_6802</name>
</gene>
<dbReference type="InterPro" id="IPR048389">
    <property type="entry name" value="YciQ-like_C"/>
</dbReference>
<feature type="transmembrane region" description="Helical" evidence="1">
    <location>
        <begin position="366"/>
        <end position="386"/>
    </location>
</feature>
<evidence type="ECO:0000256" key="1">
    <source>
        <dbReference type="SAM" id="Phobius"/>
    </source>
</evidence>
<name>A0A561F169_9ACTN</name>
<organism evidence="3 4">
    <name type="scientific">Kitasatospora atroaurantiaca</name>
    <dbReference type="NCBI Taxonomy" id="285545"/>
    <lineage>
        <taxon>Bacteria</taxon>
        <taxon>Bacillati</taxon>
        <taxon>Actinomycetota</taxon>
        <taxon>Actinomycetes</taxon>
        <taxon>Kitasatosporales</taxon>
        <taxon>Streptomycetaceae</taxon>
        <taxon>Kitasatospora</taxon>
    </lineage>
</organism>
<dbReference type="Pfam" id="PF20990">
    <property type="entry name" value="DUF2207_C"/>
    <property type="match status" value="1"/>
</dbReference>
<evidence type="ECO:0000259" key="2">
    <source>
        <dbReference type="Pfam" id="PF20990"/>
    </source>
</evidence>
<protein>
    <submittedName>
        <fullName evidence="3">Putative membrane protein DUF2207</fullName>
    </submittedName>
</protein>
<comment type="caution">
    <text evidence="3">The sequence shown here is derived from an EMBL/GenBank/DDBJ whole genome shotgun (WGS) entry which is preliminary data.</text>
</comment>
<evidence type="ECO:0000313" key="3">
    <source>
        <dbReference type="EMBL" id="TWE21608.1"/>
    </source>
</evidence>
<feature type="transmembrane region" description="Helical" evidence="1">
    <location>
        <begin position="214"/>
        <end position="232"/>
    </location>
</feature>
<feature type="transmembrane region" description="Helical" evidence="1">
    <location>
        <begin position="393"/>
        <end position="411"/>
    </location>
</feature>
<feature type="domain" description="Predicted membrane protein YciQ-like C-terminal" evidence="2">
    <location>
        <begin position="65"/>
        <end position="293"/>
    </location>
</feature>
<feature type="transmembrane region" description="Helical" evidence="1">
    <location>
        <begin position="186"/>
        <end position="208"/>
    </location>
</feature>
<keyword evidence="1" id="KW-0472">Membrane</keyword>
<keyword evidence="1" id="KW-0812">Transmembrane</keyword>
<reference evidence="3 4" key="1">
    <citation type="submission" date="2019-06" db="EMBL/GenBank/DDBJ databases">
        <title>Sequencing the genomes of 1000 actinobacteria strains.</title>
        <authorList>
            <person name="Klenk H.-P."/>
        </authorList>
    </citation>
    <scope>NUCLEOTIDE SEQUENCE [LARGE SCALE GENOMIC DNA]</scope>
    <source>
        <strain evidence="3 4">DSM 41649</strain>
    </source>
</reference>
<keyword evidence="4" id="KW-1185">Reference proteome</keyword>
<feature type="transmembrane region" description="Helical" evidence="1">
    <location>
        <begin position="26"/>
        <end position="45"/>
    </location>
</feature>
<dbReference type="OrthoDB" id="5241092at2"/>
<dbReference type="Proteomes" id="UP000318416">
    <property type="component" value="Unassembled WGS sequence"/>
</dbReference>
<accession>A0A561F169</accession>
<evidence type="ECO:0000313" key="4">
    <source>
        <dbReference type="Proteomes" id="UP000318416"/>
    </source>
</evidence>